<name>A0A1V0SHK6_9VIRU</name>
<accession>A0A1V0SHK6</accession>
<organism evidence="1">
    <name type="scientific">Hokovirus HKV1</name>
    <dbReference type="NCBI Taxonomy" id="1977638"/>
    <lineage>
        <taxon>Viruses</taxon>
        <taxon>Varidnaviria</taxon>
        <taxon>Bamfordvirae</taxon>
        <taxon>Nucleocytoviricota</taxon>
        <taxon>Megaviricetes</taxon>
        <taxon>Imitervirales</taxon>
        <taxon>Mimiviridae</taxon>
        <taxon>Klosneuvirinae</taxon>
        <taxon>Hokovirus</taxon>
    </lineage>
</organism>
<dbReference type="EMBL" id="KY684107">
    <property type="protein sequence ID" value="ARF11124.1"/>
    <property type="molecule type" value="Genomic_DNA"/>
</dbReference>
<gene>
    <name evidence="1" type="ORF">Hokovirus_5_6</name>
</gene>
<sequence>MDNSFYKTEKFDFKNIIDDAQILIIGNVLIKKINLIQILLQNKRNVLKGTIISNNFETIFIDKKIKYFNKYSDKILSDIFEKQINDYNENKSVDKHFVVLDYCLDNINNNNFNTLLFNGRQYQIMTILATEKDLMPDQRFNLDYIFLIGKNYDIHKFCSRYNIDFEIFKKMYDTIDNNNIIVIDQRMCNIYYCEL</sequence>
<evidence type="ECO:0000313" key="1">
    <source>
        <dbReference type="EMBL" id="ARF11124.1"/>
    </source>
</evidence>
<protein>
    <submittedName>
        <fullName evidence="1">Uncharacterized protein</fullName>
    </submittedName>
</protein>
<proteinExistence type="predicted"/>
<reference evidence="1" key="1">
    <citation type="journal article" date="2017" name="Science">
        <title>Giant viruses with an expanded complement of translation system components.</title>
        <authorList>
            <person name="Schulz F."/>
            <person name="Yutin N."/>
            <person name="Ivanova N.N."/>
            <person name="Ortega D.R."/>
            <person name="Lee T.K."/>
            <person name="Vierheilig J."/>
            <person name="Daims H."/>
            <person name="Horn M."/>
            <person name="Wagner M."/>
            <person name="Jensen G.J."/>
            <person name="Kyrpides N.C."/>
            <person name="Koonin E.V."/>
            <person name="Woyke T."/>
        </authorList>
    </citation>
    <scope>NUCLEOTIDE SEQUENCE</scope>
    <source>
        <strain evidence="1">HKV1</strain>
    </source>
</reference>